<proteinExistence type="predicted"/>
<comment type="caution">
    <text evidence="1">The sequence shown here is derived from an EMBL/GenBank/DDBJ whole genome shotgun (WGS) entry which is preliminary data.</text>
</comment>
<reference evidence="1 2" key="2">
    <citation type="submission" date="2007-05" db="EMBL/GenBank/DDBJ databases">
        <title>Draft genome sequence of Bifidobacterium adolescentis (L2-32).</title>
        <authorList>
            <person name="Sudarsanam P."/>
            <person name="Ley R."/>
            <person name="Guruge J."/>
            <person name="Turnbaugh P.J."/>
            <person name="Mahowald M."/>
            <person name="Liep D."/>
            <person name="Gordon J."/>
        </authorList>
    </citation>
    <scope>NUCLEOTIDE SEQUENCE [LARGE SCALE GENOMIC DNA]</scope>
    <source>
        <strain evidence="1 2">L2-32</strain>
    </source>
</reference>
<organism evidence="1 2">
    <name type="scientific">Bifidobacterium adolescentis L2-32</name>
    <dbReference type="NCBI Taxonomy" id="411481"/>
    <lineage>
        <taxon>Bacteria</taxon>
        <taxon>Bacillati</taxon>
        <taxon>Actinomycetota</taxon>
        <taxon>Actinomycetes</taxon>
        <taxon>Bifidobacteriales</taxon>
        <taxon>Bifidobacteriaceae</taxon>
        <taxon>Bifidobacterium</taxon>
    </lineage>
</organism>
<reference evidence="1 2" key="1">
    <citation type="submission" date="2007-04" db="EMBL/GenBank/DDBJ databases">
        <authorList>
            <person name="Fulton L."/>
            <person name="Clifton S."/>
            <person name="Fulton B."/>
            <person name="Xu J."/>
            <person name="Minx P."/>
            <person name="Pepin K.H."/>
            <person name="Johnson M."/>
            <person name="Thiruvilangam P."/>
            <person name="Bhonagiri V."/>
            <person name="Nash W.E."/>
            <person name="Mardis E.R."/>
            <person name="Wilson R.K."/>
        </authorList>
    </citation>
    <scope>NUCLEOTIDE SEQUENCE [LARGE SCALE GENOMIC DNA]</scope>
    <source>
        <strain evidence="1 2">L2-32</strain>
    </source>
</reference>
<evidence type="ECO:0000313" key="1">
    <source>
        <dbReference type="EMBL" id="EDN83964.1"/>
    </source>
</evidence>
<accession>A7A4Y1</accession>
<dbReference type="EMBL" id="AAXD02000018">
    <property type="protein sequence ID" value="EDN83964.1"/>
    <property type="molecule type" value="Genomic_DNA"/>
</dbReference>
<sequence length="40" mass="4725">MNEKCPNINDARTFFIIRVVYFPSLSLQWSVFDYPATRKG</sequence>
<protein>
    <submittedName>
        <fullName evidence="1">Uncharacterized protein</fullName>
    </submittedName>
</protein>
<dbReference type="Proteomes" id="UP000003773">
    <property type="component" value="Unassembled WGS sequence"/>
</dbReference>
<dbReference type="AlphaFoldDB" id="A7A4Y1"/>
<gene>
    <name evidence="1" type="ORF">BIFADO_00894</name>
</gene>
<dbReference type="HOGENOM" id="CLU_3285581_0_0_11"/>
<evidence type="ECO:0000313" key="2">
    <source>
        <dbReference type="Proteomes" id="UP000003773"/>
    </source>
</evidence>
<name>A7A4Y1_BIFAD</name>